<evidence type="ECO:0000259" key="5">
    <source>
        <dbReference type="Pfam" id="PF00675"/>
    </source>
</evidence>
<dbReference type="PANTHER" id="PTHR11851">
    <property type="entry name" value="METALLOPROTEASE"/>
    <property type="match status" value="1"/>
</dbReference>
<gene>
    <name evidence="7" type="ORF">CSC78_00735</name>
</gene>
<dbReference type="Pfam" id="PF05193">
    <property type="entry name" value="Peptidase_M16_C"/>
    <property type="match status" value="2"/>
</dbReference>
<feature type="domain" description="Peptidase M16 C-terminal" evidence="6">
    <location>
        <begin position="663"/>
        <end position="845"/>
    </location>
</feature>
<sequence length="930" mass="100111">MKSPRFIVALGLAVTLALGTPLSLQAQAALPKGIAAGPSIEGISEYTLANGLRVLLFPDATKPTVTVNLVYQVGSVHENYGETGMAHLLEHLLFKGTPTQSDISGEMKKRGIDFNATTGLDRTNYFASFPANTDTLDWVLKMEADRMVHSNVAKKDLDSEMTVVRNELEAGENNPGGVLFQRIRSTAFLWHNYGNTTIGARSDVEGVPIDKLQAFYRQWYQPDNATLIVAGRVEPADVLARIARHFGPLKKPTRALPRFYTVEPAQDGEREVTVRRVGNLRLVAAAYHVPAVAHADNAPLAVLANVLGHTPGGRLHKALVEGKLAAGSGANSESMRDPGLLTAVAVIPADGDAKKTEAELLKQVEQIAAQPITQQEVDEAKQRIGNAYDLYFTDVNAVGMGLSEFQSAGDWRLLFTSRDAIEKVTAADVNRVATAYLKSSNRTLGRFIPSDTPERVEIPAAPAVATLVDGYTGRAAVSAGEQFDPSPQNIEARTQTFTLGKALRVSLLPKKTRGGTVIVDANFRFADEAALTGREGAAGMAGAMLMRGSTTMTRTQIDQRLEQLKTQGTISGSLQGAAIGLQTRREHLADALALAADVLRHPAFPQDEFEQLRVQALTGMEASRQEPGAIAGRALAQSFDPWPAGHPLRNRTLDESIAMMKALKLDDVRAFHRDLYGTSEGEIAIVGDFNPVAVRAQLEQLFVGWQAGTPYASIDTRYTDVAAKQQRFETPDKPNAVLLARQNLSLRVTDADYPAMIVANRIFGGGALKSRLGDRIRQQEGLSYGVSSGIRADDSRSGQDDAGSFTVQAIAAPENMAKVEALVREELDKLLKDGITAEELKDAVAGTLTERQQARAEDGTIAGMLTDQLYFGRNMQFTADLDAKYAALTREQVNAAIRKHLKADALSVFVAGDFAKKATSAPAAAPGATP</sequence>
<evidence type="ECO:0000313" key="8">
    <source>
        <dbReference type="Proteomes" id="UP000781710"/>
    </source>
</evidence>
<accession>A0ABQ6ZM96</accession>
<dbReference type="InterPro" id="IPR001431">
    <property type="entry name" value="Pept_M16_Zn_BS"/>
</dbReference>
<comment type="similarity">
    <text evidence="2 3">Belongs to the peptidase M16 family.</text>
</comment>
<proteinExistence type="inferred from homology"/>
<keyword evidence="8" id="KW-1185">Reference proteome</keyword>
<protein>
    <submittedName>
        <fullName evidence="7">Peptidase M16</fullName>
    </submittedName>
</protein>
<organism evidence="7 8">
    <name type="scientific">Pseudoxanthomonas japonensis</name>
    <dbReference type="NCBI Taxonomy" id="69284"/>
    <lineage>
        <taxon>Bacteria</taxon>
        <taxon>Pseudomonadati</taxon>
        <taxon>Pseudomonadota</taxon>
        <taxon>Gammaproteobacteria</taxon>
        <taxon>Lysobacterales</taxon>
        <taxon>Lysobacteraceae</taxon>
        <taxon>Pseudoxanthomonas</taxon>
    </lineage>
</organism>
<dbReference type="InterPro" id="IPR011765">
    <property type="entry name" value="Pept_M16_N"/>
</dbReference>
<dbReference type="Pfam" id="PF00675">
    <property type="entry name" value="Peptidase_M16"/>
    <property type="match status" value="1"/>
</dbReference>
<keyword evidence="4" id="KW-0732">Signal</keyword>
<evidence type="ECO:0000256" key="4">
    <source>
        <dbReference type="SAM" id="SignalP"/>
    </source>
</evidence>
<dbReference type="Proteomes" id="UP000781710">
    <property type="component" value="Unassembled WGS sequence"/>
</dbReference>
<feature type="domain" description="Peptidase M16 N-terminal" evidence="5">
    <location>
        <begin position="54"/>
        <end position="199"/>
    </location>
</feature>
<reference evidence="7 8" key="1">
    <citation type="submission" date="2017-10" db="EMBL/GenBank/DDBJ databases">
        <title>Whole genome sequencing of members of genus Pseudoxanthomonas.</title>
        <authorList>
            <person name="Kumar S."/>
            <person name="Bansal K."/>
            <person name="Kaur A."/>
            <person name="Patil P."/>
            <person name="Sharma S."/>
            <person name="Patil P.B."/>
        </authorList>
    </citation>
    <scope>NUCLEOTIDE SEQUENCE [LARGE SCALE GENOMIC DNA]</scope>
    <source>
        <strain evidence="7 8">DSM 17109</strain>
    </source>
</reference>
<dbReference type="PANTHER" id="PTHR11851:SF49">
    <property type="entry name" value="MITOCHONDRIAL-PROCESSING PEPTIDASE SUBUNIT ALPHA"/>
    <property type="match status" value="1"/>
</dbReference>
<dbReference type="SUPFAM" id="SSF63411">
    <property type="entry name" value="LuxS/MPP-like metallohydrolase"/>
    <property type="match status" value="4"/>
</dbReference>
<feature type="chain" id="PRO_5045639054" evidence="4">
    <location>
        <begin position="29"/>
        <end position="930"/>
    </location>
</feature>
<dbReference type="InterPro" id="IPR007863">
    <property type="entry name" value="Peptidase_M16_C"/>
</dbReference>
<feature type="signal peptide" evidence="4">
    <location>
        <begin position="1"/>
        <end position="28"/>
    </location>
</feature>
<name>A0ABQ6ZM96_9GAMM</name>
<evidence type="ECO:0000256" key="2">
    <source>
        <dbReference type="ARBA" id="ARBA00007261"/>
    </source>
</evidence>
<comment type="cofactor">
    <cofactor evidence="1">
        <name>Zn(2+)</name>
        <dbReference type="ChEBI" id="CHEBI:29105"/>
    </cofactor>
</comment>
<feature type="domain" description="Peptidase M16 C-terminal" evidence="6">
    <location>
        <begin position="209"/>
        <end position="383"/>
    </location>
</feature>
<comment type="caution">
    <text evidence="7">The sequence shown here is derived from an EMBL/GenBank/DDBJ whole genome shotgun (WGS) entry which is preliminary data.</text>
</comment>
<dbReference type="InterPro" id="IPR011249">
    <property type="entry name" value="Metalloenz_LuxS/M16"/>
</dbReference>
<dbReference type="RefSeq" id="WP_162335994.1">
    <property type="nucleotide sequence ID" value="NZ_JBHSRQ010000007.1"/>
</dbReference>
<evidence type="ECO:0000259" key="6">
    <source>
        <dbReference type="Pfam" id="PF05193"/>
    </source>
</evidence>
<dbReference type="InterPro" id="IPR050361">
    <property type="entry name" value="MPP/UQCRC_Complex"/>
</dbReference>
<dbReference type="Gene3D" id="3.30.830.10">
    <property type="entry name" value="Metalloenzyme, LuxS/M16 peptidase-like"/>
    <property type="match status" value="4"/>
</dbReference>
<dbReference type="PROSITE" id="PS00143">
    <property type="entry name" value="INSULINASE"/>
    <property type="match status" value="1"/>
</dbReference>
<evidence type="ECO:0000256" key="1">
    <source>
        <dbReference type="ARBA" id="ARBA00001947"/>
    </source>
</evidence>
<dbReference type="EMBL" id="PDWW01000001">
    <property type="protein sequence ID" value="KAF1727380.1"/>
    <property type="molecule type" value="Genomic_DNA"/>
</dbReference>
<evidence type="ECO:0000313" key="7">
    <source>
        <dbReference type="EMBL" id="KAF1727380.1"/>
    </source>
</evidence>
<evidence type="ECO:0000256" key="3">
    <source>
        <dbReference type="RuleBase" id="RU004447"/>
    </source>
</evidence>